<proteinExistence type="predicted"/>
<evidence type="ECO:0000259" key="14">
    <source>
        <dbReference type="Pfam" id="PF07850"/>
    </source>
</evidence>
<keyword evidence="16" id="KW-1185">Reference proteome</keyword>
<accession>A0A6J0BXF4</accession>
<keyword evidence="8" id="KW-0256">Endoplasmic reticulum</keyword>
<evidence type="ECO:0000256" key="4">
    <source>
        <dbReference type="ARBA" id="ARBA00022475"/>
    </source>
</evidence>
<dbReference type="AlphaFoldDB" id="A0A6J0BXF4"/>
<evidence type="ECO:0000256" key="11">
    <source>
        <dbReference type="ARBA" id="ARBA00023170"/>
    </source>
</evidence>
<dbReference type="GO" id="GO:0030177">
    <property type="term" value="P:positive regulation of Wnt signaling pathway"/>
    <property type="evidence" value="ECO:0007669"/>
    <property type="project" value="TreeGrafter"/>
</dbReference>
<dbReference type="InterPro" id="IPR056780">
    <property type="entry name" value="Renin_r_C"/>
</dbReference>
<evidence type="ECO:0000256" key="6">
    <source>
        <dbReference type="ARBA" id="ARBA00022692"/>
    </source>
</evidence>
<keyword evidence="9 12" id="KW-1133">Transmembrane helix</keyword>
<reference evidence="17" key="1">
    <citation type="submission" date="2025-08" db="UniProtKB">
        <authorList>
            <consortium name="RefSeq"/>
        </authorList>
    </citation>
    <scope>IDENTIFICATION</scope>
    <source>
        <tissue evidence="17">Thorax and Abdomen</tissue>
    </source>
</reference>
<feature type="domain" description="Renin receptor-like C-terminal transmembrane spanning segment" evidence="14">
    <location>
        <begin position="271"/>
        <end position="331"/>
    </location>
</feature>
<dbReference type="Pfam" id="PF07850">
    <property type="entry name" value="Renin_r"/>
    <property type="match status" value="1"/>
</dbReference>
<keyword evidence="6 12" id="KW-0812">Transmembrane</keyword>
<dbReference type="CTD" id="10159"/>
<dbReference type="RefSeq" id="XP_015518979.1">
    <property type="nucleotide sequence ID" value="XM_015663493.2"/>
</dbReference>
<evidence type="ECO:0000256" key="2">
    <source>
        <dbReference type="ARBA" id="ARBA00004251"/>
    </source>
</evidence>
<evidence type="ECO:0000256" key="12">
    <source>
        <dbReference type="SAM" id="Phobius"/>
    </source>
</evidence>
<keyword evidence="4" id="KW-1003">Cell membrane</keyword>
<evidence type="ECO:0000256" key="1">
    <source>
        <dbReference type="ARBA" id="ARBA00004115"/>
    </source>
</evidence>
<dbReference type="Pfam" id="PF25294">
    <property type="entry name" value="RENR_N"/>
    <property type="match status" value="1"/>
</dbReference>
<evidence type="ECO:0000256" key="9">
    <source>
        <dbReference type="ARBA" id="ARBA00022989"/>
    </source>
</evidence>
<feature type="transmembrane region" description="Helical" evidence="12">
    <location>
        <begin position="286"/>
        <end position="310"/>
    </location>
</feature>
<evidence type="ECO:0000256" key="8">
    <source>
        <dbReference type="ARBA" id="ARBA00022824"/>
    </source>
</evidence>
<keyword evidence="10 12" id="KW-0472">Membrane</keyword>
<sequence length="332" mass="36613">MFRQILCVAVTLAAVQAHGTFTIMHSPESVTFHGNEEVCQSLLPEIFSLTLGYTTKMRGSWDGMRITNIFDLPEAVVGVAIEGVTSIEPPRGKHYPLIEDESEETTWQALSGRLEERDNSETVVRINTADGVDALGRSALGELKLKPVNVASLKTLSLENESDRKFLEEIQLLDAFTNKVLSGITIDDKTDLYWFVVSALSPVIDSHRDKPAAVKEALAILNDALSRLSNAFVDAYKGKVIIAVFTNDASHVRHTRAAGDGVGSRVDNITSDTINASKEYDATYPVMFTIFLWFGVAFVFSLIAICITIADMDPGRDSIIYRMTSNRMKKDN</sequence>
<gene>
    <name evidence="17" type="primary">LOC107223713</name>
</gene>
<dbReference type="OrthoDB" id="7866065at2759"/>
<name>A0A6J0BXF4_NEOLC</name>
<dbReference type="InterPro" id="IPR057318">
    <property type="entry name" value="RENR_N"/>
</dbReference>
<evidence type="ECO:0000259" key="15">
    <source>
        <dbReference type="Pfam" id="PF25294"/>
    </source>
</evidence>
<dbReference type="PANTHER" id="PTHR13351">
    <property type="entry name" value="RENIN RECEPTOR"/>
    <property type="match status" value="1"/>
</dbReference>
<feature type="domain" description="Renin receptor N-terminal" evidence="15">
    <location>
        <begin position="18"/>
        <end position="248"/>
    </location>
</feature>
<evidence type="ECO:0000313" key="17">
    <source>
        <dbReference type="RefSeq" id="XP_015518979.1"/>
    </source>
</evidence>
<dbReference type="GO" id="GO:0005789">
    <property type="term" value="C:endoplasmic reticulum membrane"/>
    <property type="evidence" value="ECO:0007669"/>
    <property type="project" value="UniProtKB-SubCell"/>
</dbReference>
<keyword evidence="11" id="KW-0675">Receptor</keyword>
<evidence type="ECO:0000256" key="13">
    <source>
        <dbReference type="SAM" id="SignalP"/>
    </source>
</evidence>
<organism evidence="17">
    <name type="scientific">Neodiprion lecontei</name>
    <name type="common">Redheaded pine sawfly</name>
    <dbReference type="NCBI Taxonomy" id="441921"/>
    <lineage>
        <taxon>Eukaryota</taxon>
        <taxon>Metazoa</taxon>
        <taxon>Ecdysozoa</taxon>
        <taxon>Arthropoda</taxon>
        <taxon>Hexapoda</taxon>
        <taxon>Insecta</taxon>
        <taxon>Pterygota</taxon>
        <taxon>Neoptera</taxon>
        <taxon>Endopterygota</taxon>
        <taxon>Hymenoptera</taxon>
        <taxon>Tenthredinoidea</taxon>
        <taxon>Diprionidae</taxon>
        <taxon>Diprioninae</taxon>
        <taxon>Neodiprion</taxon>
    </lineage>
</organism>
<dbReference type="GO" id="GO:0038023">
    <property type="term" value="F:signaling receptor activity"/>
    <property type="evidence" value="ECO:0007669"/>
    <property type="project" value="InterPro"/>
</dbReference>
<evidence type="ECO:0000256" key="10">
    <source>
        <dbReference type="ARBA" id="ARBA00023136"/>
    </source>
</evidence>
<dbReference type="GO" id="GO:0031982">
    <property type="term" value="C:vesicle"/>
    <property type="evidence" value="ECO:0007669"/>
    <property type="project" value="UniProtKB-SubCell"/>
</dbReference>
<comment type="subcellular location">
    <subcellularLocation>
        <location evidence="2">Cell membrane</location>
        <topology evidence="2">Single-pass type I membrane protein</topology>
    </subcellularLocation>
    <subcellularLocation>
        <location evidence="1">Endoplasmic reticulum membrane</location>
        <topology evidence="1">Single-pass type I membrane protein</topology>
    </subcellularLocation>
    <subcellularLocation>
        <location evidence="3">Vesicle</location>
    </subcellularLocation>
</comment>
<evidence type="ECO:0000313" key="16">
    <source>
        <dbReference type="Proteomes" id="UP000829291"/>
    </source>
</evidence>
<dbReference type="GeneID" id="107223713"/>
<keyword evidence="5" id="KW-0165">Cleavage on pair of basic residues</keyword>
<feature type="signal peptide" evidence="13">
    <location>
        <begin position="1"/>
        <end position="17"/>
    </location>
</feature>
<keyword evidence="7 13" id="KW-0732">Signal</keyword>
<evidence type="ECO:0000256" key="3">
    <source>
        <dbReference type="ARBA" id="ARBA00004373"/>
    </source>
</evidence>
<dbReference type="Proteomes" id="UP000829291">
    <property type="component" value="Chromosome 4"/>
</dbReference>
<protein>
    <submittedName>
        <fullName evidence="17">ATPase H(+)-transporting accessory protein 2 isoform X2</fullName>
    </submittedName>
</protein>
<evidence type="ECO:0000256" key="5">
    <source>
        <dbReference type="ARBA" id="ARBA00022685"/>
    </source>
</evidence>
<dbReference type="GO" id="GO:0098588">
    <property type="term" value="C:bounding membrane of organelle"/>
    <property type="evidence" value="ECO:0007669"/>
    <property type="project" value="UniProtKB-ARBA"/>
</dbReference>
<feature type="chain" id="PRO_5026949776" evidence="13">
    <location>
        <begin position="18"/>
        <end position="332"/>
    </location>
</feature>
<dbReference type="InterPro" id="IPR012493">
    <property type="entry name" value="Renin_rcpt"/>
</dbReference>
<dbReference type="PANTHER" id="PTHR13351:SF1">
    <property type="entry name" value="RENIN RECEPTOR"/>
    <property type="match status" value="1"/>
</dbReference>
<evidence type="ECO:0000256" key="7">
    <source>
        <dbReference type="ARBA" id="ARBA00022729"/>
    </source>
</evidence>
<dbReference type="GO" id="GO:0009897">
    <property type="term" value="C:external side of plasma membrane"/>
    <property type="evidence" value="ECO:0007669"/>
    <property type="project" value="TreeGrafter"/>
</dbReference>